<dbReference type="Gramene" id="ERN01635">
    <property type="protein sequence ID" value="ERN01635"/>
    <property type="gene ID" value="AMTR_s00090p00091770"/>
</dbReference>
<dbReference type="InterPro" id="IPR032675">
    <property type="entry name" value="LRR_dom_sf"/>
</dbReference>
<dbReference type="Proteomes" id="UP000017836">
    <property type="component" value="Unassembled WGS sequence"/>
</dbReference>
<evidence type="ECO:0000313" key="2">
    <source>
        <dbReference type="Proteomes" id="UP000017836"/>
    </source>
</evidence>
<protein>
    <submittedName>
        <fullName evidence="1">Uncharacterized protein</fullName>
    </submittedName>
</protein>
<organism evidence="1 2">
    <name type="scientific">Amborella trichopoda</name>
    <dbReference type="NCBI Taxonomy" id="13333"/>
    <lineage>
        <taxon>Eukaryota</taxon>
        <taxon>Viridiplantae</taxon>
        <taxon>Streptophyta</taxon>
        <taxon>Embryophyta</taxon>
        <taxon>Tracheophyta</taxon>
        <taxon>Spermatophyta</taxon>
        <taxon>Magnoliopsida</taxon>
        <taxon>Amborellales</taxon>
        <taxon>Amborellaceae</taxon>
        <taxon>Amborella</taxon>
    </lineage>
</organism>
<dbReference type="HOGENOM" id="CLU_2888760_0_0_1"/>
<gene>
    <name evidence="1" type="ORF">AMTR_s00090p00091770</name>
</gene>
<sequence length="63" mass="7098">MQKLDPPLALEKLESVGKLGKIPSWFGSLPNLTKLVLCYNEFDEERFLKLPRVAALQNSKIIG</sequence>
<dbReference type="EMBL" id="KI394757">
    <property type="protein sequence ID" value="ERN01635.1"/>
    <property type="molecule type" value="Genomic_DNA"/>
</dbReference>
<reference evidence="2" key="1">
    <citation type="journal article" date="2013" name="Science">
        <title>The Amborella genome and the evolution of flowering plants.</title>
        <authorList>
            <consortium name="Amborella Genome Project"/>
        </authorList>
    </citation>
    <scope>NUCLEOTIDE SEQUENCE [LARGE SCALE GENOMIC DNA]</scope>
</reference>
<evidence type="ECO:0000313" key="1">
    <source>
        <dbReference type="EMBL" id="ERN01635.1"/>
    </source>
</evidence>
<accession>W1P3V3</accession>
<dbReference type="Gene3D" id="3.80.10.10">
    <property type="entry name" value="Ribonuclease Inhibitor"/>
    <property type="match status" value="1"/>
</dbReference>
<name>W1P3V3_AMBTC</name>
<proteinExistence type="predicted"/>
<dbReference type="AlphaFoldDB" id="W1P3V3"/>
<keyword evidence="2" id="KW-1185">Reference proteome</keyword>